<dbReference type="SUPFAM" id="SSF75304">
    <property type="entry name" value="Amidase signature (AS) enzymes"/>
    <property type="match status" value="1"/>
</dbReference>
<evidence type="ECO:0000256" key="1">
    <source>
        <dbReference type="ARBA" id="ARBA00009199"/>
    </source>
</evidence>
<keyword evidence="4" id="KW-0378">Hydrolase</keyword>
<sequence>MFETLLHFFFKLSRALLDCLSIVFGLLNPSKVRRLPPISDSILLRSSVELSRKIKSGELRSEQVVKAYCKRIEQVQPFINAVVDSRFEKALEEAREVDRKIAEILSGKVDEELLLSKPLLGLPFTCKDSIAIKDMNFDAGSLLLKGNKATNNATVINNLCKSGGIPVALTNVPELVLWWDSDNRIYGRGNNPYDLSRITGGSSGGEAALIAACGSLVGVGSDIGGSIRLPSMCCGVFGHRTTPGVIPIEGMYPPPCDGWLPYLSFGPLCRYAVDIIPMLKAMAGPEVERLNLDKKVDLSKLKIYYMLNDGGNPLNSPVSEEIQLSMKQAVKYFENKYKVEIIKLDLKEMRDAFLFWIYAMKSGDYYTLSSELNLRKNEINPLLELIKSIFNLSRFTRPLLLLACLEKFSPSPDSKFAKSLMRKLDNLKLKLLKILGSDGVFFYPTLPIPAVKHKTTIFSGLNCGYTMIFNVLSFPATHCPMGLGKENVPIGFQVASSPFNDRLTIAVACELERAFGGWVSPSF</sequence>
<reference evidence="4 5" key="1">
    <citation type="journal article" date="2018" name="Gigascience">
        <title>Genomes of trombidid mites reveal novel predicted allergens and laterally-transferred genes associated with secondary metabolism.</title>
        <authorList>
            <person name="Dong X."/>
            <person name="Chaisiri K."/>
            <person name="Xia D."/>
            <person name="Armstrong S.D."/>
            <person name="Fang Y."/>
            <person name="Donnelly M.J."/>
            <person name="Kadowaki T."/>
            <person name="McGarry J.W."/>
            <person name="Darby A.C."/>
            <person name="Makepeace B.L."/>
        </authorList>
    </citation>
    <scope>NUCLEOTIDE SEQUENCE [LARGE SCALE GENOMIC DNA]</scope>
    <source>
        <strain evidence="4">UoL-WK</strain>
    </source>
</reference>
<dbReference type="PIRSF" id="PIRSF001221">
    <property type="entry name" value="Amidase_fungi"/>
    <property type="match status" value="1"/>
</dbReference>
<evidence type="ECO:0000256" key="2">
    <source>
        <dbReference type="PIRSR" id="PIRSR001221-1"/>
    </source>
</evidence>
<dbReference type="GO" id="GO:0012505">
    <property type="term" value="C:endomembrane system"/>
    <property type="evidence" value="ECO:0007669"/>
    <property type="project" value="TreeGrafter"/>
</dbReference>
<dbReference type="InterPro" id="IPR036928">
    <property type="entry name" value="AS_sf"/>
</dbReference>
<feature type="active site" description="Charge relay system" evidence="2">
    <location>
        <position position="202"/>
    </location>
</feature>
<accession>A0A3S3Q7L2</accession>
<gene>
    <name evidence="4" type="ORF">B4U79_04154</name>
</gene>
<dbReference type="PROSITE" id="PS00571">
    <property type="entry name" value="AMIDASES"/>
    <property type="match status" value="1"/>
</dbReference>
<feature type="active site" description="Charge relay system" evidence="2">
    <location>
        <position position="127"/>
    </location>
</feature>
<evidence type="ECO:0000313" key="4">
    <source>
        <dbReference type="EMBL" id="RWS04828.1"/>
    </source>
</evidence>
<dbReference type="OrthoDB" id="6428749at2759"/>
<comment type="caution">
    <text evidence="4">The sequence shown here is derived from an EMBL/GenBank/DDBJ whole genome shotgun (WGS) entry which is preliminary data.</text>
</comment>
<dbReference type="Pfam" id="PF01425">
    <property type="entry name" value="Amidase"/>
    <property type="match status" value="1"/>
</dbReference>
<dbReference type="GO" id="GO:0016787">
    <property type="term" value="F:hydrolase activity"/>
    <property type="evidence" value="ECO:0007669"/>
    <property type="project" value="UniProtKB-KW"/>
</dbReference>
<dbReference type="STRING" id="1965070.A0A3S3Q7L2"/>
<dbReference type="InterPro" id="IPR023631">
    <property type="entry name" value="Amidase_dom"/>
</dbReference>
<organism evidence="4 5">
    <name type="scientific">Dinothrombium tinctorium</name>
    <dbReference type="NCBI Taxonomy" id="1965070"/>
    <lineage>
        <taxon>Eukaryota</taxon>
        <taxon>Metazoa</taxon>
        <taxon>Ecdysozoa</taxon>
        <taxon>Arthropoda</taxon>
        <taxon>Chelicerata</taxon>
        <taxon>Arachnida</taxon>
        <taxon>Acari</taxon>
        <taxon>Acariformes</taxon>
        <taxon>Trombidiformes</taxon>
        <taxon>Prostigmata</taxon>
        <taxon>Anystina</taxon>
        <taxon>Parasitengona</taxon>
        <taxon>Trombidioidea</taxon>
        <taxon>Trombidiidae</taxon>
        <taxon>Dinothrombium</taxon>
    </lineage>
</organism>
<dbReference type="PANTHER" id="PTHR43372">
    <property type="entry name" value="FATTY-ACID AMIDE HYDROLASE"/>
    <property type="match status" value="1"/>
</dbReference>
<dbReference type="PANTHER" id="PTHR43372:SF3">
    <property type="entry name" value="AT07710P-RELATED"/>
    <property type="match status" value="1"/>
</dbReference>
<dbReference type="InterPro" id="IPR020556">
    <property type="entry name" value="Amidase_CS"/>
</dbReference>
<comment type="similarity">
    <text evidence="1">Belongs to the amidase family.</text>
</comment>
<evidence type="ECO:0000313" key="5">
    <source>
        <dbReference type="Proteomes" id="UP000285301"/>
    </source>
</evidence>
<evidence type="ECO:0000259" key="3">
    <source>
        <dbReference type="Pfam" id="PF01425"/>
    </source>
</evidence>
<protein>
    <submittedName>
        <fullName evidence="4">Fatty-acid amide hydrolase 2-like protein</fullName>
    </submittedName>
</protein>
<dbReference type="Gene3D" id="3.90.1300.10">
    <property type="entry name" value="Amidase signature (AS) domain"/>
    <property type="match status" value="1"/>
</dbReference>
<name>A0A3S3Q7L2_9ACAR</name>
<proteinExistence type="inferred from homology"/>
<feature type="active site" description="Acyl-ester intermediate" evidence="2">
    <location>
        <position position="226"/>
    </location>
</feature>
<dbReference type="EMBL" id="NCKU01005245">
    <property type="protein sequence ID" value="RWS04828.1"/>
    <property type="molecule type" value="Genomic_DNA"/>
</dbReference>
<keyword evidence="5" id="KW-1185">Reference proteome</keyword>
<dbReference type="Proteomes" id="UP000285301">
    <property type="component" value="Unassembled WGS sequence"/>
</dbReference>
<dbReference type="AlphaFoldDB" id="A0A3S3Q7L2"/>
<feature type="domain" description="Amidase" evidence="3">
    <location>
        <begin position="64"/>
        <end position="503"/>
    </location>
</feature>
<dbReference type="InterPro" id="IPR052739">
    <property type="entry name" value="FAAH2"/>
</dbReference>